<keyword evidence="3" id="KW-0804">Transcription</keyword>
<evidence type="ECO:0000259" key="4">
    <source>
        <dbReference type="PROSITE" id="PS51077"/>
    </source>
</evidence>
<feature type="domain" description="IclR-ED" evidence="5">
    <location>
        <begin position="73"/>
        <end position="249"/>
    </location>
</feature>
<dbReference type="Pfam" id="PF09339">
    <property type="entry name" value="HTH_IclR"/>
    <property type="match status" value="1"/>
</dbReference>
<dbReference type="AlphaFoldDB" id="A0A934Q0Y8"/>
<evidence type="ECO:0000313" key="6">
    <source>
        <dbReference type="EMBL" id="MBK0392627.1"/>
    </source>
</evidence>
<dbReference type="PANTHER" id="PTHR30136:SF39">
    <property type="entry name" value="TRANSCRIPTIONAL REGULATORY PROTEIN"/>
    <property type="match status" value="1"/>
</dbReference>
<dbReference type="Pfam" id="PF01614">
    <property type="entry name" value="IclR_C"/>
    <property type="match status" value="1"/>
</dbReference>
<dbReference type="Gene3D" id="3.30.450.40">
    <property type="match status" value="1"/>
</dbReference>
<dbReference type="Gene3D" id="1.10.10.10">
    <property type="entry name" value="Winged helix-like DNA-binding domain superfamily/Winged helix DNA-binding domain"/>
    <property type="match status" value="1"/>
</dbReference>
<proteinExistence type="predicted"/>
<dbReference type="PROSITE" id="PS51078">
    <property type="entry name" value="ICLR_ED"/>
    <property type="match status" value="1"/>
</dbReference>
<gene>
    <name evidence="6" type="ORF">I8E28_08480</name>
</gene>
<dbReference type="GO" id="GO:0003677">
    <property type="term" value="F:DNA binding"/>
    <property type="evidence" value="ECO:0007669"/>
    <property type="project" value="UniProtKB-KW"/>
</dbReference>
<dbReference type="SUPFAM" id="SSF46785">
    <property type="entry name" value="Winged helix' DNA-binding domain"/>
    <property type="match status" value="1"/>
</dbReference>
<dbReference type="InterPro" id="IPR005471">
    <property type="entry name" value="Tscrpt_reg_IclR_N"/>
</dbReference>
<dbReference type="InterPro" id="IPR050707">
    <property type="entry name" value="HTH_MetabolicPath_Reg"/>
</dbReference>
<dbReference type="InterPro" id="IPR014757">
    <property type="entry name" value="Tscrpt_reg_IclR_C"/>
</dbReference>
<dbReference type="PROSITE" id="PS51077">
    <property type="entry name" value="HTH_ICLR"/>
    <property type="match status" value="1"/>
</dbReference>
<accession>A0A934Q0Y8</accession>
<keyword evidence="2" id="KW-0238">DNA-binding</keyword>
<dbReference type="GO" id="GO:0003700">
    <property type="term" value="F:DNA-binding transcription factor activity"/>
    <property type="evidence" value="ECO:0007669"/>
    <property type="project" value="TreeGrafter"/>
</dbReference>
<dbReference type="SUPFAM" id="SSF55781">
    <property type="entry name" value="GAF domain-like"/>
    <property type="match status" value="1"/>
</dbReference>
<evidence type="ECO:0000256" key="1">
    <source>
        <dbReference type="ARBA" id="ARBA00023015"/>
    </source>
</evidence>
<organism evidence="6 7">
    <name type="scientific">Ramlibacter algicola</name>
    <dbReference type="NCBI Taxonomy" id="2795217"/>
    <lineage>
        <taxon>Bacteria</taxon>
        <taxon>Pseudomonadati</taxon>
        <taxon>Pseudomonadota</taxon>
        <taxon>Betaproteobacteria</taxon>
        <taxon>Burkholderiales</taxon>
        <taxon>Comamonadaceae</taxon>
        <taxon>Ramlibacter</taxon>
    </lineage>
</organism>
<dbReference type="InterPro" id="IPR029016">
    <property type="entry name" value="GAF-like_dom_sf"/>
</dbReference>
<name>A0A934Q0Y8_9BURK</name>
<dbReference type="EMBL" id="JAEDAO010000001">
    <property type="protein sequence ID" value="MBK0392627.1"/>
    <property type="molecule type" value="Genomic_DNA"/>
</dbReference>
<comment type="caution">
    <text evidence="6">The sequence shown here is derived from an EMBL/GenBank/DDBJ whole genome shotgun (WGS) entry which is preliminary data.</text>
</comment>
<reference evidence="6" key="1">
    <citation type="submission" date="2020-12" db="EMBL/GenBank/DDBJ databases">
        <title>Ramlibacter sp. nov., isolated from a freshwater alga, Cryptomonas.</title>
        <authorList>
            <person name="Kim H.M."/>
            <person name="Jeon C.O."/>
        </authorList>
    </citation>
    <scope>NUCLEOTIDE SEQUENCE</scope>
    <source>
        <strain evidence="6">CrO1</strain>
    </source>
</reference>
<dbReference type="GO" id="GO:0045892">
    <property type="term" value="P:negative regulation of DNA-templated transcription"/>
    <property type="evidence" value="ECO:0007669"/>
    <property type="project" value="TreeGrafter"/>
</dbReference>
<keyword evidence="7" id="KW-1185">Reference proteome</keyword>
<dbReference type="InterPro" id="IPR036388">
    <property type="entry name" value="WH-like_DNA-bd_sf"/>
</dbReference>
<dbReference type="RefSeq" id="WP_200787555.1">
    <property type="nucleotide sequence ID" value="NZ_JAEDAO010000001.1"/>
</dbReference>
<dbReference type="InterPro" id="IPR036390">
    <property type="entry name" value="WH_DNA-bd_sf"/>
</dbReference>
<evidence type="ECO:0000256" key="3">
    <source>
        <dbReference type="ARBA" id="ARBA00023163"/>
    </source>
</evidence>
<dbReference type="PANTHER" id="PTHR30136">
    <property type="entry name" value="HELIX-TURN-HELIX TRANSCRIPTIONAL REGULATOR, ICLR FAMILY"/>
    <property type="match status" value="1"/>
</dbReference>
<evidence type="ECO:0000313" key="7">
    <source>
        <dbReference type="Proteomes" id="UP000617041"/>
    </source>
</evidence>
<sequence length="257" mass="28114">MNTVEKNENVRAVGRALDILLAFSEDDPELSAGELLKRVDLSRPTLYRLIYTLEESGFLVSVGEPQRFRLGPAVARLAHVWTATLDLKTVAEPVLRRIWDTTQETVALFVPRGNMRLCVAELPSPQPLNFKRGVGYTERIVRGATGRAILAYSETDAEVLRSYAQGTSVNLKDLEAELAATRKRGYSTSHSELISGAVAIAVPFFDRNGQVAGSMGVFGPEVRLDSARQKQVANLLLEESVRLSESLGFGGVRAAAR</sequence>
<dbReference type="SMART" id="SM00346">
    <property type="entry name" value="HTH_ICLR"/>
    <property type="match status" value="1"/>
</dbReference>
<keyword evidence="1" id="KW-0805">Transcription regulation</keyword>
<feature type="domain" description="HTH iclR-type" evidence="4">
    <location>
        <begin position="10"/>
        <end position="72"/>
    </location>
</feature>
<evidence type="ECO:0000256" key="2">
    <source>
        <dbReference type="ARBA" id="ARBA00023125"/>
    </source>
</evidence>
<protein>
    <submittedName>
        <fullName evidence="6">IclR family transcriptional regulator</fullName>
    </submittedName>
</protein>
<evidence type="ECO:0000259" key="5">
    <source>
        <dbReference type="PROSITE" id="PS51078"/>
    </source>
</evidence>
<dbReference type="Proteomes" id="UP000617041">
    <property type="component" value="Unassembled WGS sequence"/>
</dbReference>